<dbReference type="Pfam" id="PF25358">
    <property type="entry name" value="PH_fung_RdRP"/>
    <property type="match status" value="1"/>
</dbReference>
<comment type="similarity">
    <text evidence="3">Belongs to the RdRP family.</text>
</comment>
<evidence type="ECO:0000256" key="4">
    <source>
        <dbReference type="SAM" id="MobiDB-lite"/>
    </source>
</evidence>
<dbReference type="Proteomes" id="UP000077671">
    <property type="component" value="Unassembled WGS sequence"/>
</dbReference>
<keyword evidence="3" id="KW-0694">RNA-binding</keyword>
<reference evidence="8" key="1">
    <citation type="submission" date="2016-04" db="EMBL/GenBank/DDBJ databases">
        <authorList>
            <person name="Nguyen H.D."/>
            <person name="Kesanakurti P."/>
            <person name="Cullis J."/>
            <person name="Levesque C.A."/>
            <person name="Hambleton S."/>
        </authorList>
    </citation>
    <scope>NUCLEOTIDE SEQUENCE</scope>
    <source>
        <strain evidence="8">DAOMC 238032</strain>
    </source>
</reference>
<dbReference type="EMBL" id="CAJHJG010003233">
    <property type="protein sequence ID" value="CAD6928510.1"/>
    <property type="molecule type" value="Genomic_DNA"/>
</dbReference>
<dbReference type="InterPro" id="IPR057503">
    <property type="entry name" value="PH_RdRP"/>
</dbReference>
<sequence length="1276" mass="142568">MASIFVIQIPLGTKERDLRKRFGKVIRRVCTQYRIEPLPQFHVEVWKKGMGMVSLGCAQTTSYVLNHLRNNPIRIKGTFLKALPAKKPNLARIDALESAVPPSDAVSDYDSDEDEDDHRHDQISFGRLTCGVWRVDGSYAEAWGYTPPRTRYSSPTVARIEHDNAYLHIDLDHRKLQIALYDIESFVADGLPPGRCYITLRALPTFLEDPMPAHFDQDQDLGSLASIFAQNFSLEDRMTKRTRTAALSPEHARVSPFCWVYSLEHIDMAECNRFFKRNERRLGLPTKMMPSRNTGPAPFSSDLFKKMDEWLRSLDFQLAFQLEALMYNRYILPEEILDLKSNLESLANEHGSKAVAMAIKDLSSFTPYRDAFEGHEAASRCDTEEIKRRLLRHFHSTSLLRTVRDKHNTGVEVHAITVTPTAVYYEGPNVDPGNRIIRQYPGHEDNYIRVRFADESQTQVHFQSGIDVRAKILQGRFKNVLENGIAIAGRTFDFLAFSSSALREHSTWFVRSSFVIDGKVITAQSIRDGVGDLKHIRCPPRWAARLGQSFTTTHTTLRVPVDCINENFKDVERNGHCFSDGVGTMSRDVVRDLTDSPAESTKKGPVVFQIRLGGAKGVLALDPRLRGYVINLRPSQIKYRHPPDVTELSLEVAMSCTGPLPLYLNRPMVALLETLGTPVQSFLDLQNAAVTELKKALTSPQDAAKVLLQYGLGQASKLGQILTGLNSSMMGRNAINAVQKVPFLRHCVVAGLTHALRAIKYRCRISVPDSVTLMGILDETGELDEGEIYVCIRSKSRKRRVLEGQCLVTRSPMMHPGDVQFAYAIGDVKKGHPLRELHNCVVFSAKGPRPLQTMLSGGDLDGDLYNIIQYKPLLPKSVYMPGQYPIVKPVTLNRDVVIGDVVDFFLDYIESDQLGRIATLHLLQADRSPNGVLDQTCIELAELHSTAVDMAKTGIKPDLGSIPREIDTRTKPDFMQKEFRLEPDVPDFSLVRADTQKKSRRARYARETTGFYRSEKALGQLFRQIDVSADIANWQARVRPVGDEEPVHKWANPIKKALSTYVDSDSVDWQSRTIEPTHSDLLEEYYVELDSLCRDFAPEGRTDLLTEEEMFVCAVLGRGPHTLHNRNFDVVSALRMATRALMKRVLDVVLSEDANAATETGTATGSAVRSVPASGGPAANNGGDGGSSSVQSGASTIVGDDFAYSSDEDEIATQGGDFDDGSSVLSAADSDPTVRMERLCAFFCSAVNYQEANPERRSAPWIVMPEIFKTMTELTQ</sequence>
<dbReference type="GO" id="GO:0016491">
    <property type="term" value="F:oxidoreductase activity"/>
    <property type="evidence" value="ECO:0007669"/>
    <property type="project" value="UniProtKB-KW"/>
</dbReference>
<dbReference type="Proteomes" id="UP000836402">
    <property type="component" value="Unassembled WGS sequence"/>
</dbReference>
<evidence type="ECO:0000313" key="9">
    <source>
        <dbReference type="Proteomes" id="UP000077671"/>
    </source>
</evidence>
<name>A0A177VGK6_9BASI</name>
<reference evidence="8" key="2">
    <citation type="journal article" date="2019" name="IMA Fungus">
        <title>Genome sequencing and comparison of five Tilletia species to identify candidate genes for the detection of regulated species infecting wheat.</title>
        <authorList>
            <person name="Nguyen H.D.T."/>
            <person name="Sultana T."/>
            <person name="Kesanakurti P."/>
            <person name="Hambleton S."/>
        </authorList>
    </citation>
    <scope>NUCLEOTIDE SEQUENCE</scope>
    <source>
        <strain evidence="8">DAOMC 238032</strain>
    </source>
</reference>
<dbReference type="EC" id="2.7.7.48" evidence="3"/>
<feature type="compositionally biased region" description="Acidic residues" evidence="4">
    <location>
        <begin position="107"/>
        <end position="116"/>
    </location>
</feature>
<keyword evidence="10" id="KW-1185">Reference proteome</keyword>
<evidence type="ECO:0000313" key="7">
    <source>
        <dbReference type="EMBL" id="CAD6928510.1"/>
    </source>
</evidence>
<accession>A0A177VGK6</accession>
<dbReference type="GO" id="GO:0003968">
    <property type="term" value="F:RNA-directed RNA polymerase activity"/>
    <property type="evidence" value="ECO:0007669"/>
    <property type="project" value="UniProtKB-KW"/>
</dbReference>
<gene>
    <name evidence="8" type="ORF">A4X03_0g6426</name>
    <name evidence="7" type="ORF">JKIAZH3_G9929</name>
</gene>
<comment type="catalytic activity">
    <reaction evidence="3">
        <text>RNA(n) + a ribonucleoside 5'-triphosphate = RNA(n+1) + diphosphate</text>
        <dbReference type="Rhea" id="RHEA:21248"/>
        <dbReference type="Rhea" id="RHEA-COMP:14527"/>
        <dbReference type="Rhea" id="RHEA-COMP:17342"/>
        <dbReference type="ChEBI" id="CHEBI:33019"/>
        <dbReference type="ChEBI" id="CHEBI:61557"/>
        <dbReference type="ChEBI" id="CHEBI:140395"/>
        <dbReference type="EC" id="2.7.7.48"/>
    </reaction>
</comment>
<dbReference type="InterPro" id="IPR007855">
    <property type="entry name" value="RDRP"/>
</dbReference>
<dbReference type="PROSITE" id="PS00074">
    <property type="entry name" value="GLFV_DEHYDROGENASE"/>
    <property type="match status" value="1"/>
</dbReference>
<dbReference type="PANTHER" id="PTHR23079">
    <property type="entry name" value="RNA-DEPENDENT RNA POLYMERASE"/>
    <property type="match status" value="1"/>
</dbReference>
<organism evidence="8 9">
    <name type="scientific">Tilletia caries</name>
    <name type="common">wheat bunt fungus</name>
    <dbReference type="NCBI Taxonomy" id="13290"/>
    <lineage>
        <taxon>Eukaryota</taxon>
        <taxon>Fungi</taxon>
        <taxon>Dikarya</taxon>
        <taxon>Basidiomycota</taxon>
        <taxon>Ustilaginomycotina</taxon>
        <taxon>Exobasidiomycetes</taxon>
        <taxon>Tilletiales</taxon>
        <taxon>Tilletiaceae</taxon>
        <taxon>Tilletia</taxon>
    </lineage>
</organism>
<feature type="region of interest" description="Disordered" evidence="4">
    <location>
        <begin position="101"/>
        <end position="120"/>
    </location>
</feature>
<feature type="domain" description="RdRP-like PH" evidence="6">
    <location>
        <begin position="123"/>
        <end position="264"/>
    </location>
</feature>
<evidence type="ECO:0000256" key="2">
    <source>
        <dbReference type="ARBA" id="ARBA00023002"/>
    </source>
</evidence>
<comment type="similarity">
    <text evidence="1">Belongs to the Glu/Leu/Phe/Val dehydrogenases family.</text>
</comment>
<proteinExistence type="inferred from homology"/>
<feature type="region of interest" description="Disordered" evidence="4">
    <location>
        <begin position="1156"/>
        <end position="1192"/>
    </location>
</feature>
<evidence type="ECO:0000256" key="3">
    <source>
        <dbReference type="RuleBase" id="RU363098"/>
    </source>
</evidence>
<evidence type="ECO:0000313" key="10">
    <source>
        <dbReference type="Proteomes" id="UP000836402"/>
    </source>
</evidence>
<dbReference type="Pfam" id="PF05183">
    <property type="entry name" value="RdRP"/>
    <property type="match status" value="1"/>
</dbReference>
<comment type="caution">
    <text evidence="8">The sequence shown here is derived from an EMBL/GenBank/DDBJ whole genome shotgun (WGS) entry which is preliminary data.</text>
</comment>
<dbReference type="PANTHER" id="PTHR23079:SF17">
    <property type="entry name" value="RNA-DEPENDENT RNA POLYMERASE"/>
    <property type="match status" value="1"/>
</dbReference>
<dbReference type="GO" id="GO:0003723">
    <property type="term" value="F:RNA binding"/>
    <property type="evidence" value="ECO:0007669"/>
    <property type="project" value="UniProtKB-KW"/>
</dbReference>
<evidence type="ECO:0000259" key="6">
    <source>
        <dbReference type="Pfam" id="PF25358"/>
    </source>
</evidence>
<evidence type="ECO:0000313" key="8">
    <source>
        <dbReference type="EMBL" id="KAE8250983.1"/>
    </source>
</evidence>
<keyword evidence="3" id="KW-0548">Nucleotidyltransferase</keyword>
<evidence type="ECO:0000256" key="1">
    <source>
        <dbReference type="ARBA" id="ARBA00006382"/>
    </source>
</evidence>
<keyword evidence="3" id="KW-0696">RNA-directed RNA polymerase</keyword>
<keyword evidence="2" id="KW-0560">Oxidoreductase</keyword>
<dbReference type="AlphaFoldDB" id="A0A177VGK6"/>
<dbReference type="EMBL" id="LWDD02001223">
    <property type="protein sequence ID" value="KAE8250983.1"/>
    <property type="molecule type" value="Genomic_DNA"/>
</dbReference>
<feature type="domain" description="RDRP core" evidence="5">
    <location>
        <begin position="418"/>
        <end position="1025"/>
    </location>
</feature>
<protein>
    <recommendedName>
        <fullName evidence="3">RNA-dependent RNA polymerase</fullName>
        <ecNumber evidence="3">2.7.7.48</ecNumber>
    </recommendedName>
</protein>
<dbReference type="GO" id="GO:0031380">
    <property type="term" value="C:nuclear RNA-directed RNA polymerase complex"/>
    <property type="evidence" value="ECO:0007669"/>
    <property type="project" value="TreeGrafter"/>
</dbReference>
<dbReference type="InterPro" id="IPR033524">
    <property type="entry name" value="Glu/Leu/Phe/Val_DH_AS"/>
</dbReference>
<dbReference type="GO" id="GO:0030422">
    <property type="term" value="P:siRNA processing"/>
    <property type="evidence" value="ECO:0007669"/>
    <property type="project" value="TreeGrafter"/>
</dbReference>
<reference evidence="7" key="3">
    <citation type="submission" date="2020-10" db="EMBL/GenBank/DDBJ databases">
        <authorList>
            <person name="Sedaghatjoo S."/>
        </authorList>
    </citation>
    <scope>NUCLEOTIDE SEQUENCE</scope>
    <source>
        <strain evidence="7">AZH3</strain>
    </source>
</reference>
<evidence type="ECO:0000259" key="5">
    <source>
        <dbReference type="Pfam" id="PF05183"/>
    </source>
</evidence>
<keyword evidence="3" id="KW-0808">Transferase</keyword>
<dbReference type="InterPro" id="IPR057596">
    <property type="entry name" value="RDRP_core"/>
</dbReference>